<dbReference type="Pfam" id="PF02518">
    <property type="entry name" value="HATPase_c"/>
    <property type="match status" value="1"/>
</dbReference>
<keyword evidence="3" id="KW-0597">Phosphoprotein</keyword>
<dbReference type="Pfam" id="PF06580">
    <property type="entry name" value="His_kinase"/>
    <property type="match status" value="1"/>
</dbReference>
<feature type="transmembrane region" description="Helical" evidence="8">
    <location>
        <begin position="320"/>
        <end position="338"/>
    </location>
</feature>
<dbReference type="SUPFAM" id="SSF55874">
    <property type="entry name" value="ATPase domain of HSP90 chaperone/DNA topoisomerase II/histidine kinase"/>
    <property type="match status" value="1"/>
</dbReference>
<evidence type="ECO:0000256" key="4">
    <source>
        <dbReference type="ARBA" id="ARBA00022679"/>
    </source>
</evidence>
<evidence type="ECO:0000256" key="6">
    <source>
        <dbReference type="ARBA" id="ARBA00023136"/>
    </source>
</evidence>
<organism evidence="10 11">
    <name type="scientific">Oceanobacillus zhaokaii</name>
    <dbReference type="NCBI Taxonomy" id="2052660"/>
    <lineage>
        <taxon>Bacteria</taxon>
        <taxon>Bacillati</taxon>
        <taxon>Bacillota</taxon>
        <taxon>Bacilli</taxon>
        <taxon>Bacillales</taxon>
        <taxon>Bacillaceae</taxon>
        <taxon>Oceanobacillus</taxon>
    </lineage>
</organism>
<keyword evidence="8" id="KW-1133">Transmembrane helix</keyword>
<dbReference type="InterPro" id="IPR010559">
    <property type="entry name" value="Sig_transdc_His_kin_internal"/>
</dbReference>
<dbReference type="CDD" id="cd06225">
    <property type="entry name" value="HAMP"/>
    <property type="match status" value="1"/>
</dbReference>
<keyword evidence="2" id="KW-1003">Cell membrane</keyword>
<dbReference type="GO" id="GO:0005886">
    <property type="term" value="C:plasma membrane"/>
    <property type="evidence" value="ECO:0007669"/>
    <property type="project" value="UniProtKB-SubCell"/>
</dbReference>
<dbReference type="GO" id="GO:0000155">
    <property type="term" value="F:phosphorelay sensor kinase activity"/>
    <property type="evidence" value="ECO:0007669"/>
    <property type="project" value="InterPro"/>
</dbReference>
<dbReference type="InterPro" id="IPR036890">
    <property type="entry name" value="HATPase_C_sf"/>
</dbReference>
<proteinExistence type="predicted"/>
<dbReference type="OrthoDB" id="9776552at2"/>
<evidence type="ECO:0000256" key="8">
    <source>
        <dbReference type="SAM" id="Phobius"/>
    </source>
</evidence>
<dbReference type="InterPro" id="IPR003660">
    <property type="entry name" value="HAMP_dom"/>
</dbReference>
<keyword evidence="7" id="KW-0175">Coiled coil</keyword>
<dbReference type="AlphaFoldDB" id="A0A345PK81"/>
<keyword evidence="5 10" id="KW-0418">Kinase</keyword>
<evidence type="ECO:0000256" key="5">
    <source>
        <dbReference type="ARBA" id="ARBA00022777"/>
    </source>
</evidence>
<keyword evidence="4" id="KW-0808">Transferase</keyword>
<sequence>MIKLYRGSLRGQVMKANTWRHTLTLRQRLIISAILCVFLPSLITLVVSNYITKDELEKRAVTNIEETLRYVELNVTSYLEDLIYVSNYLQFDNKINTLLKENEHQIYDNSKDNLNAIKNIKITNDLRNIINILSPFYLTILLEDGFSYTNYSKTEYNPNNFLTLDWFKDISDSSYNSINWIGVHPTYIKSDQAKEPNLITITRTLKLSQTKNAYTIISINESDISDILEEANFNNQQEFMLIDADGVILSSDNKKEIQKQFNYNYQIENEQSNYSIVTYKGMDYFLVSYPLTYNNWNLVSLVPYKEMVGNVNTITRNTLILQYLFFAAFLILLIYLVTRLTRPINKLSLITKEVEKGNLQVRSKFQGAGDIETLGYSFDKMLDQIEEMINQIKKEEKGKRKAELEMLQAQINPHFLFNILNSIRLKITLNGDKHSGQLIQSLSSLLRMTINRNNEFITLQEEIETVHHYVKLMNFRHNGHVEIINELSSETLMVEVPRFFLQPIIENAIIHGFNQKGGNIIISAAIKNNLLFIGIKDNGKGMSEGVLCELQNNMLHVNLTNQKVNRSSFTGIGLKNVYQRLLLIYGNEFHMEINSQIEKGTEIEIYIPMEEGVLSNV</sequence>
<keyword evidence="8" id="KW-0812">Transmembrane</keyword>
<dbReference type="SUPFAM" id="SSF158472">
    <property type="entry name" value="HAMP domain-like"/>
    <property type="match status" value="1"/>
</dbReference>
<reference evidence="11" key="1">
    <citation type="submission" date="2017-11" db="EMBL/GenBank/DDBJ databases">
        <authorList>
            <person name="Zhu W."/>
        </authorList>
    </citation>
    <scope>NUCLEOTIDE SEQUENCE [LARGE SCALE GENOMIC DNA]</scope>
    <source>
        <strain evidence="11">160</strain>
    </source>
</reference>
<keyword evidence="6 8" id="KW-0472">Membrane</keyword>
<dbReference type="Gene3D" id="3.30.565.10">
    <property type="entry name" value="Histidine kinase-like ATPase, C-terminal domain"/>
    <property type="match status" value="1"/>
</dbReference>
<protein>
    <submittedName>
        <fullName evidence="10">Two-component sensor histidine kinase</fullName>
    </submittedName>
</protein>
<dbReference type="InterPro" id="IPR003594">
    <property type="entry name" value="HATPase_dom"/>
</dbReference>
<accession>A0A345PK81</accession>
<dbReference type="PANTHER" id="PTHR34220:SF7">
    <property type="entry name" value="SENSOR HISTIDINE KINASE YPDA"/>
    <property type="match status" value="1"/>
</dbReference>
<dbReference type="Gene3D" id="3.30.450.20">
    <property type="entry name" value="PAS domain"/>
    <property type="match status" value="1"/>
</dbReference>
<comment type="subcellular location">
    <subcellularLocation>
        <location evidence="1">Cell membrane</location>
        <topology evidence="1">Multi-pass membrane protein</topology>
    </subcellularLocation>
</comment>
<feature type="domain" description="HAMP" evidence="9">
    <location>
        <begin position="338"/>
        <end position="390"/>
    </location>
</feature>
<evidence type="ECO:0000256" key="1">
    <source>
        <dbReference type="ARBA" id="ARBA00004651"/>
    </source>
</evidence>
<dbReference type="PROSITE" id="PS50885">
    <property type="entry name" value="HAMP"/>
    <property type="match status" value="1"/>
</dbReference>
<evidence type="ECO:0000259" key="9">
    <source>
        <dbReference type="PROSITE" id="PS50885"/>
    </source>
</evidence>
<evidence type="ECO:0000256" key="2">
    <source>
        <dbReference type="ARBA" id="ARBA00022475"/>
    </source>
</evidence>
<dbReference type="EMBL" id="CP024848">
    <property type="protein sequence ID" value="AXI10411.1"/>
    <property type="molecule type" value="Genomic_DNA"/>
</dbReference>
<dbReference type="Pfam" id="PF00672">
    <property type="entry name" value="HAMP"/>
    <property type="match status" value="1"/>
</dbReference>
<feature type="coiled-coil region" evidence="7">
    <location>
        <begin position="378"/>
        <end position="412"/>
    </location>
</feature>
<dbReference type="Gene3D" id="1.10.8.500">
    <property type="entry name" value="HAMP domain in histidine kinase"/>
    <property type="match status" value="1"/>
</dbReference>
<name>A0A345PK81_9BACI</name>
<gene>
    <name evidence="10" type="ORF">CUC15_16370</name>
</gene>
<evidence type="ECO:0000313" key="10">
    <source>
        <dbReference type="EMBL" id="AXI10411.1"/>
    </source>
</evidence>
<evidence type="ECO:0000256" key="7">
    <source>
        <dbReference type="SAM" id="Coils"/>
    </source>
</evidence>
<feature type="transmembrane region" description="Helical" evidence="8">
    <location>
        <begin position="29"/>
        <end position="51"/>
    </location>
</feature>
<dbReference type="Proteomes" id="UP000253908">
    <property type="component" value="Chromosome"/>
</dbReference>
<dbReference type="SMART" id="SM00304">
    <property type="entry name" value="HAMP"/>
    <property type="match status" value="1"/>
</dbReference>
<evidence type="ECO:0000313" key="11">
    <source>
        <dbReference type="Proteomes" id="UP000253908"/>
    </source>
</evidence>
<dbReference type="PANTHER" id="PTHR34220">
    <property type="entry name" value="SENSOR HISTIDINE KINASE YPDA"/>
    <property type="match status" value="1"/>
</dbReference>
<dbReference type="KEGG" id="ocn:CUC15_16370"/>
<keyword evidence="11" id="KW-1185">Reference proteome</keyword>
<dbReference type="InterPro" id="IPR050640">
    <property type="entry name" value="Bact_2-comp_sensor_kinase"/>
</dbReference>
<evidence type="ECO:0000256" key="3">
    <source>
        <dbReference type="ARBA" id="ARBA00022553"/>
    </source>
</evidence>